<evidence type="ECO:0000256" key="3">
    <source>
        <dbReference type="ARBA" id="ARBA00022490"/>
    </source>
</evidence>
<dbReference type="NCBIfam" id="TIGR02707">
    <property type="entry name" value="butyr_kinase"/>
    <property type="match status" value="1"/>
</dbReference>
<dbReference type="PANTHER" id="PTHR21060">
    <property type="entry name" value="ACETATE KINASE"/>
    <property type="match status" value="1"/>
</dbReference>
<keyword evidence="4 9" id="KW-0808">Transferase</keyword>
<dbReference type="Proteomes" id="UP000885847">
    <property type="component" value="Unassembled WGS sequence"/>
</dbReference>
<dbReference type="EMBL" id="DQWE01000123">
    <property type="protein sequence ID" value="HDI82690.1"/>
    <property type="molecule type" value="Genomic_DNA"/>
</dbReference>
<protein>
    <recommendedName>
        <fullName evidence="9">Probable butyrate kinase</fullName>
        <shortName evidence="9">BK</shortName>
        <ecNumber evidence="9">2.7.2.7</ecNumber>
    </recommendedName>
    <alternativeName>
        <fullName evidence="9">Branched-chain carboxylic acid kinase</fullName>
    </alternativeName>
</protein>
<dbReference type="InterPro" id="IPR043129">
    <property type="entry name" value="ATPase_NBD"/>
</dbReference>
<dbReference type="GO" id="GO:0006083">
    <property type="term" value="P:acetate metabolic process"/>
    <property type="evidence" value="ECO:0007669"/>
    <property type="project" value="TreeGrafter"/>
</dbReference>
<dbReference type="InterPro" id="IPR023865">
    <property type="entry name" value="Aliphatic_acid_kinase_CS"/>
</dbReference>
<dbReference type="GO" id="GO:0005737">
    <property type="term" value="C:cytoplasm"/>
    <property type="evidence" value="ECO:0007669"/>
    <property type="project" value="UniProtKB-SubCell"/>
</dbReference>
<evidence type="ECO:0000256" key="5">
    <source>
        <dbReference type="ARBA" id="ARBA00022741"/>
    </source>
</evidence>
<dbReference type="PROSITE" id="PS01076">
    <property type="entry name" value="ACETATE_KINASE_2"/>
    <property type="match status" value="1"/>
</dbReference>
<evidence type="ECO:0000256" key="10">
    <source>
        <dbReference type="RuleBase" id="RU003835"/>
    </source>
</evidence>
<dbReference type="SUPFAM" id="SSF53067">
    <property type="entry name" value="Actin-like ATPase domain"/>
    <property type="match status" value="2"/>
</dbReference>
<dbReference type="NCBIfam" id="NF002834">
    <property type="entry name" value="PRK03011.1-5"/>
    <property type="match status" value="1"/>
</dbReference>
<keyword evidence="3 9" id="KW-0963">Cytoplasm</keyword>
<keyword evidence="6 9" id="KW-0418">Kinase</keyword>
<comment type="similarity">
    <text evidence="2 9 10">Belongs to the acetokinase family.</text>
</comment>
<dbReference type="Gene3D" id="3.30.420.40">
    <property type="match status" value="2"/>
</dbReference>
<dbReference type="GO" id="GO:0047761">
    <property type="term" value="F:butyrate kinase activity"/>
    <property type="evidence" value="ECO:0007669"/>
    <property type="project" value="UniProtKB-UniRule"/>
</dbReference>
<comment type="catalytic activity">
    <reaction evidence="8 9">
        <text>butanoate + ATP = butanoyl phosphate + ADP</text>
        <dbReference type="Rhea" id="RHEA:13585"/>
        <dbReference type="ChEBI" id="CHEBI:17968"/>
        <dbReference type="ChEBI" id="CHEBI:30616"/>
        <dbReference type="ChEBI" id="CHEBI:58079"/>
        <dbReference type="ChEBI" id="CHEBI:456216"/>
        <dbReference type="EC" id="2.7.2.7"/>
    </reaction>
</comment>
<dbReference type="PROSITE" id="PS01075">
    <property type="entry name" value="ACETATE_KINASE_1"/>
    <property type="match status" value="1"/>
</dbReference>
<keyword evidence="5 9" id="KW-0547">Nucleotide-binding</keyword>
<dbReference type="PANTHER" id="PTHR21060:SF3">
    <property type="entry name" value="BUTYRATE KINASE 2-RELATED"/>
    <property type="match status" value="1"/>
</dbReference>
<reference evidence="11" key="1">
    <citation type="journal article" date="2020" name="mSystems">
        <title>Genome- and Community-Level Interaction Insights into Carbon Utilization and Element Cycling Functions of Hydrothermarchaeota in Hydrothermal Sediment.</title>
        <authorList>
            <person name="Zhou Z."/>
            <person name="Liu Y."/>
            <person name="Xu W."/>
            <person name="Pan J."/>
            <person name="Luo Z.H."/>
            <person name="Li M."/>
        </authorList>
    </citation>
    <scope>NUCLEOTIDE SEQUENCE [LARGE SCALE GENOMIC DNA]</scope>
    <source>
        <strain evidence="11">HyVt-102</strain>
    </source>
</reference>
<proteinExistence type="inferred from homology"/>
<keyword evidence="7 9" id="KW-0067">ATP-binding</keyword>
<comment type="subcellular location">
    <subcellularLocation>
        <location evidence="1 9">Cytoplasm</location>
    </subcellularLocation>
</comment>
<evidence type="ECO:0000256" key="8">
    <source>
        <dbReference type="ARBA" id="ARBA00048596"/>
    </source>
</evidence>
<evidence type="ECO:0000256" key="6">
    <source>
        <dbReference type="ARBA" id="ARBA00022777"/>
    </source>
</evidence>
<evidence type="ECO:0000256" key="1">
    <source>
        <dbReference type="ARBA" id="ARBA00004496"/>
    </source>
</evidence>
<evidence type="ECO:0000256" key="4">
    <source>
        <dbReference type="ARBA" id="ARBA00022679"/>
    </source>
</evidence>
<dbReference type="GO" id="GO:0005524">
    <property type="term" value="F:ATP binding"/>
    <property type="evidence" value="ECO:0007669"/>
    <property type="project" value="UniProtKB-KW"/>
</dbReference>
<dbReference type="InterPro" id="IPR011245">
    <property type="entry name" value="Butyrate_kin"/>
</dbReference>
<accession>A0A7C0Z9A1</accession>
<evidence type="ECO:0000256" key="9">
    <source>
        <dbReference type="HAMAP-Rule" id="MF_00542"/>
    </source>
</evidence>
<evidence type="ECO:0000256" key="2">
    <source>
        <dbReference type="ARBA" id="ARBA00008748"/>
    </source>
</evidence>
<evidence type="ECO:0000313" key="11">
    <source>
        <dbReference type="EMBL" id="HDI82690.1"/>
    </source>
</evidence>
<evidence type="ECO:0000256" key="7">
    <source>
        <dbReference type="ARBA" id="ARBA00022840"/>
    </source>
</evidence>
<gene>
    <name evidence="9 11" type="primary">buk</name>
    <name evidence="11" type="ORF">ENF18_02720</name>
</gene>
<dbReference type="GO" id="GO:0008776">
    <property type="term" value="F:acetate kinase activity"/>
    <property type="evidence" value="ECO:0007669"/>
    <property type="project" value="TreeGrafter"/>
</dbReference>
<dbReference type="PRINTS" id="PR00471">
    <property type="entry name" value="ACETATEKNASE"/>
</dbReference>
<dbReference type="PIRSF" id="PIRSF036458">
    <property type="entry name" value="Butyrate_kin"/>
    <property type="match status" value="1"/>
</dbReference>
<dbReference type="InterPro" id="IPR000890">
    <property type="entry name" value="Aliphatic_acid_kin_short-chain"/>
</dbReference>
<organism evidence="11">
    <name type="scientific">candidate division WOR-3 bacterium</name>
    <dbReference type="NCBI Taxonomy" id="2052148"/>
    <lineage>
        <taxon>Bacteria</taxon>
        <taxon>Bacteria division WOR-3</taxon>
    </lineage>
</organism>
<comment type="caution">
    <text evidence="11">The sequence shown here is derived from an EMBL/GenBank/DDBJ whole genome shotgun (WGS) entry which is preliminary data.</text>
</comment>
<sequence length="355" mass="38852">MFEILVINPGSTSTKIGWFRDGEKVCVESISHPVEEIQKFHRIVDQKDFRKEVILNFLKDKGFDVKKLSATVGRGGLLRPIESGTYIVNELMLADLTKGLQGEHASNLGGIIAFEIAHPLGIPAFIVDPVVVDEMEPIAKLSGIPEIQRRSIFHALNHKAVGRKVAREYFGKNYEDLNFIIVHLGGGISVGAHRKGKVVDVNNALNGDGPFAPERAGSLPVWDSMKLALSGKYTESELKKKLAGKGGVVAYLGTNNMREVEDRINNGDDEARFIVDGMAYQVAKEIGALSTVLKGEVDAIILTGGLAYFGYFVDRVKERIEHLGKVIVLPGEDEMEALALGALRVLKGEEEAKTY</sequence>
<name>A0A7C0Z9A1_UNCW3</name>
<dbReference type="HAMAP" id="MF_00542">
    <property type="entry name" value="Butyrate_kinase"/>
    <property type="match status" value="1"/>
</dbReference>
<dbReference type="AlphaFoldDB" id="A0A7C0Z9A1"/>
<dbReference type="CDD" id="cd24011">
    <property type="entry name" value="ASKHA_NBD_BK"/>
    <property type="match status" value="1"/>
</dbReference>
<dbReference type="EC" id="2.7.2.7" evidence="9"/>
<dbReference type="Pfam" id="PF00871">
    <property type="entry name" value="Acetate_kinase"/>
    <property type="match status" value="1"/>
</dbReference>